<feature type="region of interest" description="Disordered" evidence="1">
    <location>
        <begin position="32"/>
        <end position="70"/>
    </location>
</feature>
<name>A0A2M4CEA8_9DIPT</name>
<dbReference type="EMBL" id="GGFJ01014502">
    <property type="protein sequence ID" value="MBW63643.1"/>
    <property type="molecule type" value="Transcribed_RNA"/>
</dbReference>
<accession>A0A2M4CEA8</accession>
<protein>
    <submittedName>
        <fullName evidence="2">Putative secreted protein</fullName>
    </submittedName>
</protein>
<organism evidence="2">
    <name type="scientific">Anopheles marajoara</name>
    <dbReference type="NCBI Taxonomy" id="58244"/>
    <lineage>
        <taxon>Eukaryota</taxon>
        <taxon>Metazoa</taxon>
        <taxon>Ecdysozoa</taxon>
        <taxon>Arthropoda</taxon>
        <taxon>Hexapoda</taxon>
        <taxon>Insecta</taxon>
        <taxon>Pterygota</taxon>
        <taxon>Neoptera</taxon>
        <taxon>Endopterygota</taxon>
        <taxon>Diptera</taxon>
        <taxon>Nematocera</taxon>
        <taxon>Culicoidea</taxon>
        <taxon>Culicidae</taxon>
        <taxon>Anophelinae</taxon>
        <taxon>Anopheles</taxon>
    </lineage>
</organism>
<proteinExistence type="predicted"/>
<evidence type="ECO:0000313" key="2">
    <source>
        <dbReference type="EMBL" id="MBW63643.1"/>
    </source>
</evidence>
<sequence length="70" mass="7883">MVELRGCMILTLFTTCSSRFVVHALRQLHRRDADSSCNRTAATDSSPDRTLRSSSGRPYHRNLPPRTAAH</sequence>
<dbReference type="AlphaFoldDB" id="A0A2M4CEA8"/>
<feature type="compositionally biased region" description="Polar residues" evidence="1">
    <location>
        <begin position="35"/>
        <end position="45"/>
    </location>
</feature>
<reference evidence="2" key="1">
    <citation type="submission" date="2018-01" db="EMBL/GenBank/DDBJ databases">
        <title>An insight into the sialome of Amazonian anophelines.</title>
        <authorList>
            <person name="Ribeiro J.M."/>
            <person name="Scarpassa V."/>
            <person name="Calvo E."/>
        </authorList>
    </citation>
    <scope>NUCLEOTIDE SEQUENCE</scope>
    <source>
        <tissue evidence="2">Salivary glands</tissue>
    </source>
</reference>
<evidence type="ECO:0000256" key="1">
    <source>
        <dbReference type="SAM" id="MobiDB-lite"/>
    </source>
</evidence>